<keyword evidence="2" id="KW-0934">Plastid</keyword>
<reference evidence="4 5" key="1">
    <citation type="journal article" date="2015" name="Genome Biol. Evol.">
        <title>Comparative Genomics of a Bacterivorous Green Alga Reveals Evolutionary Causalities and Consequences of Phago-Mixotrophic Mode of Nutrition.</title>
        <authorList>
            <person name="Burns J.A."/>
            <person name="Paasch A."/>
            <person name="Narechania A."/>
            <person name="Kim E."/>
        </authorList>
    </citation>
    <scope>NUCLEOTIDE SEQUENCE [LARGE SCALE GENOMIC DNA]</scope>
    <source>
        <strain evidence="4 5">PLY_AMNH</strain>
    </source>
</reference>
<dbReference type="PANTHER" id="PTHR31906">
    <property type="entry name" value="PLASTID-LIPID-ASSOCIATED PROTEIN 4, CHLOROPLASTIC-RELATED"/>
    <property type="match status" value="1"/>
</dbReference>
<dbReference type="Proteomes" id="UP001190700">
    <property type="component" value="Unassembled WGS sequence"/>
</dbReference>
<accession>A0AAE0FW24</accession>
<dbReference type="InterPro" id="IPR006843">
    <property type="entry name" value="PAP/fibrillin_dom"/>
</dbReference>
<evidence type="ECO:0000256" key="2">
    <source>
        <dbReference type="ARBA" id="ARBA00022640"/>
    </source>
</evidence>
<dbReference type="EMBL" id="LGRX02012886">
    <property type="protein sequence ID" value="KAK3266693.1"/>
    <property type="molecule type" value="Genomic_DNA"/>
</dbReference>
<keyword evidence="5" id="KW-1185">Reference proteome</keyword>
<proteinExistence type="predicted"/>
<comment type="caution">
    <text evidence="4">The sequence shown here is derived from an EMBL/GenBank/DDBJ whole genome shotgun (WGS) entry which is preliminary data.</text>
</comment>
<dbReference type="InterPro" id="IPR039633">
    <property type="entry name" value="PAP"/>
</dbReference>
<evidence type="ECO:0000313" key="4">
    <source>
        <dbReference type="EMBL" id="KAK3266693.1"/>
    </source>
</evidence>
<dbReference type="Pfam" id="PF04755">
    <property type="entry name" value="PAP_fibrillin"/>
    <property type="match status" value="1"/>
</dbReference>
<evidence type="ECO:0000256" key="1">
    <source>
        <dbReference type="ARBA" id="ARBA00004474"/>
    </source>
</evidence>
<gene>
    <name evidence="4" type="ORF">CYMTET_24704</name>
</gene>
<feature type="domain" description="Plastid lipid-associated protein/fibrillin conserved" evidence="3">
    <location>
        <begin position="80"/>
        <end position="293"/>
    </location>
</feature>
<comment type="subcellular location">
    <subcellularLocation>
        <location evidence="1">Plastid</location>
    </subcellularLocation>
</comment>
<protein>
    <recommendedName>
        <fullName evidence="3">Plastid lipid-associated protein/fibrillin conserved domain-containing protein</fullName>
    </recommendedName>
</protein>
<evidence type="ECO:0000259" key="3">
    <source>
        <dbReference type="Pfam" id="PF04755"/>
    </source>
</evidence>
<dbReference type="GO" id="GO:0009536">
    <property type="term" value="C:plastid"/>
    <property type="evidence" value="ECO:0007669"/>
    <property type="project" value="UniProtKB-SubCell"/>
</dbReference>
<name>A0AAE0FW24_9CHLO</name>
<organism evidence="4 5">
    <name type="scientific">Cymbomonas tetramitiformis</name>
    <dbReference type="NCBI Taxonomy" id="36881"/>
    <lineage>
        <taxon>Eukaryota</taxon>
        <taxon>Viridiplantae</taxon>
        <taxon>Chlorophyta</taxon>
        <taxon>Pyramimonadophyceae</taxon>
        <taxon>Pyramimonadales</taxon>
        <taxon>Pyramimonadaceae</taxon>
        <taxon>Cymbomonas</taxon>
    </lineage>
</organism>
<sequence>MQTNLARFPQSAFACAPPVSQKRWNAQVQPILPKSRDTSGDLQTFGRYQAHVPRQGASFLRDCIARSSPTVDLQDTSREAAKRALLEAIDGTGRGSGATLEQRGSIAENQLAVEAFGGNIDVDELAGTWRLLYTSAPDVLPILQLQNSGFVQVGDIYQAFTSEGQVENIVKFAVPFLLQESGAEGNGGCLRVAASYNIRGPKTIALVFEEAKVGELRISELIETLLAPAVLPRMFGTMQLLQALRELELKVPLRGSQSLSQSASSLGTNYLLSYLDESMLIGRAGPGGGCFVFERASQNDA</sequence>
<dbReference type="AlphaFoldDB" id="A0AAE0FW24"/>
<evidence type="ECO:0000313" key="5">
    <source>
        <dbReference type="Proteomes" id="UP001190700"/>
    </source>
</evidence>